<feature type="repeat" description="PPR" evidence="3">
    <location>
        <begin position="75"/>
        <end position="109"/>
    </location>
</feature>
<dbReference type="EC" id="3.6.1.-" evidence="4"/>
<dbReference type="EMBL" id="KZ451896">
    <property type="protein sequence ID" value="PKA65193.1"/>
    <property type="molecule type" value="Genomic_DNA"/>
</dbReference>
<feature type="repeat" description="PPR" evidence="3">
    <location>
        <begin position="177"/>
        <end position="207"/>
    </location>
</feature>
<dbReference type="OrthoDB" id="330671at2759"/>
<feature type="repeat" description="PPR" evidence="3">
    <location>
        <begin position="309"/>
        <end position="343"/>
    </location>
</feature>
<dbReference type="PANTHER" id="PTHR47926:SF463">
    <property type="entry name" value="PENTATRICOPEPTIDE REPEAT-CONTAINING PROTEIN"/>
    <property type="match status" value="1"/>
</dbReference>
<dbReference type="AlphaFoldDB" id="A0A2I0BBM1"/>
<dbReference type="Pfam" id="PF01535">
    <property type="entry name" value="PPR"/>
    <property type="match status" value="7"/>
</dbReference>
<dbReference type="InterPro" id="IPR046960">
    <property type="entry name" value="PPR_At4g14850-like_plant"/>
</dbReference>
<dbReference type="InterPro" id="IPR002885">
    <property type="entry name" value="PPR_rpt"/>
</dbReference>
<dbReference type="Pfam" id="PF20431">
    <property type="entry name" value="E_motif"/>
    <property type="match status" value="1"/>
</dbReference>
<evidence type="ECO:0000313" key="5">
    <source>
        <dbReference type="Proteomes" id="UP000236161"/>
    </source>
</evidence>
<dbReference type="InterPro" id="IPR011990">
    <property type="entry name" value="TPR-like_helical_dom_sf"/>
</dbReference>
<comment type="similarity">
    <text evidence="2">Belongs to the PPR family. PCMP-E subfamily.</text>
</comment>
<dbReference type="Proteomes" id="UP000236161">
    <property type="component" value="Unassembled WGS sequence"/>
</dbReference>
<keyword evidence="1" id="KW-0677">Repeat</keyword>
<evidence type="ECO:0000313" key="4">
    <source>
        <dbReference type="EMBL" id="PKA65193.1"/>
    </source>
</evidence>
<evidence type="ECO:0000256" key="2">
    <source>
        <dbReference type="ARBA" id="ARBA00061659"/>
    </source>
</evidence>
<protein>
    <submittedName>
        <fullName evidence="4">Pentatricopeptide repeat-containing protein</fullName>
        <ecNumber evidence="4">3.6.1.-</ecNumber>
    </submittedName>
</protein>
<accession>A0A2I0BBM1</accession>
<feature type="repeat" description="PPR" evidence="3">
    <location>
        <begin position="208"/>
        <end position="242"/>
    </location>
</feature>
<feature type="repeat" description="PPR" evidence="3">
    <location>
        <begin position="375"/>
        <end position="410"/>
    </location>
</feature>
<dbReference type="PANTHER" id="PTHR47926">
    <property type="entry name" value="PENTATRICOPEPTIDE REPEAT-CONTAINING PROTEIN"/>
    <property type="match status" value="1"/>
</dbReference>
<dbReference type="FunFam" id="1.25.40.10:FF:000125">
    <property type="entry name" value="Pentatricopeptide repeat-containing protein"/>
    <property type="match status" value="1"/>
</dbReference>
<dbReference type="FunFam" id="1.25.40.10:FF:000470">
    <property type="entry name" value="Pentatricopeptide repeat-containing protein At5g66520"/>
    <property type="match status" value="1"/>
</dbReference>
<dbReference type="PROSITE" id="PS51375">
    <property type="entry name" value="PPR"/>
    <property type="match status" value="5"/>
</dbReference>
<evidence type="ECO:0000256" key="1">
    <source>
        <dbReference type="ARBA" id="ARBA00022737"/>
    </source>
</evidence>
<keyword evidence="5" id="KW-1185">Reference proteome</keyword>
<dbReference type="GO" id="GO:0003723">
    <property type="term" value="F:RNA binding"/>
    <property type="evidence" value="ECO:0007669"/>
    <property type="project" value="InterPro"/>
</dbReference>
<dbReference type="FunFam" id="1.25.40.10:FF:000334">
    <property type="entry name" value="Pentatricopeptide repeat-containing protein"/>
    <property type="match status" value="1"/>
</dbReference>
<dbReference type="GO" id="GO:0009451">
    <property type="term" value="P:RNA modification"/>
    <property type="evidence" value="ECO:0007669"/>
    <property type="project" value="InterPro"/>
</dbReference>
<dbReference type="Gene3D" id="1.25.40.10">
    <property type="entry name" value="Tetratricopeptide repeat domain"/>
    <property type="match status" value="4"/>
</dbReference>
<evidence type="ECO:0000256" key="3">
    <source>
        <dbReference type="PROSITE-ProRule" id="PRU00708"/>
    </source>
</evidence>
<reference evidence="4 5" key="1">
    <citation type="journal article" date="2017" name="Nature">
        <title>The Apostasia genome and the evolution of orchids.</title>
        <authorList>
            <person name="Zhang G.Q."/>
            <person name="Liu K.W."/>
            <person name="Li Z."/>
            <person name="Lohaus R."/>
            <person name="Hsiao Y.Y."/>
            <person name="Niu S.C."/>
            <person name="Wang J.Y."/>
            <person name="Lin Y.C."/>
            <person name="Xu Q."/>
            <person name="Chen L.J."/>
            <person name="Yoshida K."/>
            <person name="Fujiwara S."/>
            <person name="Wang Z.W."/>
            <person name="Zhang Y.Q."/>
            <person name="Mitsuda N."/>
            <person name="Wang M."/>
            <person name="Liu G.H."/>
            <person name="Pecoraro L."/>
            <person name="Huang H.X."/>
            <person name="Xiao X.J."/>
            <person name="Lin M."/>
            <person name="Wu X.Y."/>
            <person name="Wu W.L."/>
            <person name="Chen Y.Y."/>
            <person name="Chang S.B."/>
            <person name="Sakamoto S."/>
            <person name="Ohme-Takagi M."/>
            <person name="Yagi M."/>
            <person name="Zeng S.J."/>
            <person name="Shen C.Y."/>
            <person name="Yeh C.M."/>
            <person name="Luo Y.B."/>
            <person name="Tsai W.C."/>
            <person name="Van de Peer Y."/>
            <person name="Liu Z.J."/>
        </authorList>
    </citation>
    <scope>NUCLEOTIDE SEQUENCE [LARGE SCALE GENOMIC DNA]</scope>
    <source>
        <strain evidence="5">cv. Shenzhen</strain>
        <tissue evidence="4">Stem</tissue>
    </source>
</reference>
<sequence length="521" mass="56817">MLTKKIKLLLHHNLSVTLNSFLSFSELRAAHAHLIISGRTADNFVASRLLAAAATPISGNLSYARSLFASLATRTVFSYNTIIRATSNSTDPLQSLYFYLAMLRSGLSPDKFTFPFVLRSCASLQLAGAGAGVHCQAAKLGLEGDLYVVNNAITMYSSMGDMAAAQRIFDEHRDAADVVSWTALITGFSNRGEMDTARSLFDRAPLRNLVTWNAMLAGYARAGRAQEAQKLFDKMTERNAASWSSLISGFVQAGRIRMALDVFRHVAELGIWPNEPLLVSAVSACAKLRALEKGRWVHRYIERIGVKPDVILGTALVDMYGKCGGIKEAIEVFNSMPEKNIYSWSSAITGLAMNGAGTQALTLFCKMNLAGLLPNAITFTDLLSACSHNGLIEEGGKLFDEMSRIHGIRPEKEHYGCMVDLLGRAGLIREAVEFIEQMPVDPHPSVWGALAAACRNHEDIELGEDVGKRLIELEPGHGGRYVLLSNIYGAASRWDDMAIIRRLLKERGAAKSTGSSLVEAQ</sequence>
<gene>
    <name evidence="4" type="primary">PCMP-H61</name>
    <name evidence="4" type="ORF">AXF42_Ash013314</name>
</gene>
<dbReference type="InterPro" id="IPR046848">
    <property type="entry name" value="E_motif"/>
</dbReference>
<name>A0A2I0BBM1_9ASPA</name>
<dbReference type="NCBIfam" id="TIGR00756">
    <property type="entry name" value="PPR"/>
    <property type="match status" value="4"/>
</dbReference>
<dbReference type="GO" id="GO:0016787">
    <property type="term" value="F:hydrolase activity"/>
    <property type="evidence" value="ECO:0007669"/>
    <property type="project" value="UniProtKB-KW"/>
</dbReference>
<organism evidence="4 5">
    <name type="scientific">Apostasia shenzhenica</name>
    <dbReference type="NCBI Taxonomy" id="1088818"/>
    <lineage>
        <taxon>Eukaryota</taxon>
        <taxon>Viridiplantae</taxon>
        <taxon>Streptophyta</taxon>
        <taxon>Embryophyta</taxon>
        <taxon>Tracheophyta</taxon>
        <taxon>Spermatophyta</taxon>
        <taxon>Magnoliopsida</taxon>
        <taxon>Liliopsida</taxon>
        <taxon>Asparagales</taxon>
        <taxon>Orchidaceae</taxon>
        <taxon>Apostasioideae</taxon>
        <taxon>Apostasia</taxon>
    </lineage>
</organism>
<dbReference type="GO" id="GO:0048731">
    <property type="term" value="P:system development"/>
    <property type="evidence" value="ECO:0007669"/>
    <property type="project" value="UniProtKB-ARBA"/>
</dbReference>
<keyword evidence="4" id="KW-0378">Hydrolase</keyword>
<proteinExistence type="inferred from homology"/>